<feature type="binding site" evidence="8">
    <location>
        <position position="19"/>
    </location>
    <ligand>
        <name>ATP</name>
        <dbReference type="ChEBI" id="CHEBI:30616"/>
    </ligand>
</feature>
<dbReference type="STRING" id="361279.SAMN05421663_103200"/>
<dbReference type="InterPro" id="IPR027417">
    <property type="entry name" value="P-loop_NTPase"/>
</dbReference>
<keyword evidence="6 8" id="KW-0143">Chaperone</keyword>
<dbReference type="SMART" id="SM00382">
    <property type="entry name" value="AAA"/>
    <property type="match status" value="1"/>
</dbReference>
<dbReference type="NCBIfam" id="NF003544">
    <property type="entry name" value="PRK05201.1"/>
    <property type="match status" value="1"/>
</dbReference>
<keyword evidence="4 8" id="KW-0547">Nucleotide-binding</keyword>
<comment type="subcellular location">
    <subcellularLocation>
        <location evidence="1 8">Cytoplasm</location>
    </subcellularLocation>
</comment>
<feature type="binding site" evidence="8">
    <location>
        <position position="412"/>
    </location>
    <ligand>
        <name>ATP</name>
        <dbReference type="ChEBI" id="CHEBI:30616"/>
    </ligand>
</feature>
<feature type="domain" description="AAA+ ATPase" evidence="9">
    <location>
        <begin position="50"/>
        <end position="355"/>
    </location>
</feature>
<dbReference type="FunFam" id="3.40.50.300:FF:000213">
    <property type="entry name" value="ATP-dependent protease ATPase subunit HslU"/>
    <property type="match status" value="1"/>
</dbReference>
<dbReference type="InterPro" id="IPR004491">
    <property type="entry name" value="HslU"/>
</dbReference>
<proteinExistence type="inferred from homology"/>
<dbReference type="GO" id="GO:0009376">
    <property type="term" value="C:HslUV protease complex"/>
    <property type="evidence" value="ECO:0007669"/>
    <property type="project" value="UniProtKB-UniRule"/>
</dbReference>
<dbReference type="Gene3D" id="1.10.8.10">
    <property type="entry name" value="DNA helicase RuvA subunit, C-terminal domain"/>
    <property type="match status" value="2"/>
</dbReference>
<comment type="similarity">
    <text evidence="2 8">Belongs to the ClpX chaperone family. HslU subfamily.</text>
</comment>
<dbReference type="GO" id="GO:0043335">
    <property type="term" value="P:protein unfolding"/>
    <property type="evidence" value="ECO:0007669"/>
    <property type="project" value="UniProtKB-UniRule"/>
</dbReference>
<feature type="binding site" evidence="8">
    <location>
        <begin position="61"/>
        <end position="66"/>
    </location>
    <ligand>
        <name>ATP</name>
        <dbReference type="ChEBI" id="CHEBI:30616"/>
    </ligand>
</feature>
<comment type="function">
    <text evidence="8">ATPase subunit of a proteasome-like degradation complex; this subunit has chaperone activity. The binding of ATP and its subsequent hydrolysis by HslU are essential for unfolding of protein substrates subsequently hydrolyzed by HslV. HslU recognizes the N-terminal part of its protein substrates and unfolds these before they are guided to HslV for hydrolysis.</text>
</comment>
<feature type="binding site" evidence="8">
    <location>
        <position position="340"/>
    </location>
    <ligand>
        <name>ATP</name>
        <dbReference type="ChEBI" id="CHEBI:30616"/>
    </ligand>
</feature>
<dbReference type="InterPro" id="IPR003959">
    <property type="entry name" value="ATPase_AAA_core"/>
</dbReference>
<dbReference type="SMART" id="SM01086">
    <property type="entry name" value="ClpB_D2-small"/>
    <property type="match status" value="1"/>
</dbReference>
<dbReference type="GO" id="GO:0005524">
    <property type="term" value="F:ATP binding"/>
    <property type="evidence" value="ECO:0007669"/>
    <property type="project" value="UniProtKB-UniRule"/>
</dbReference>
<organism evidence="11 12">
    <name type="scientific">Terribacillus halophilus</name>
    <dbReference type="NCBI Taxonomy" id="361279"/>
    <lineage>
        <taxon>Bacteria</taxon>
        <taxon>Bacillati</taxon>
        <taxon>Bacillota</taxon>
        <taxon>Bacilli</taxon>
        <taxon>Bacillales</taxon>
        <taxon>Bacillaceae</taxon>
        <taxon>Terribacillus</taxon>
    </lineage>
</organism>
<dbReference type="InterPro" id="IPR019489">
    <property type="entry name" value="Clp_ATPase_C"/>
</dbReference>
<dbReference type="NCBIfam" id="TIGR00390">
    <property type="entry name" value="hslU"/>
    <property type="match status" value="1"/>
</dbReference>
<accession>A0A1G6N6B8</accession>
<feature type="binding site" evidence="8">
    <location>
        <position position="276"/>
    </location>
    <ligand>
        <name>ATP</name>
        <dbReference type="ChEBI" id="CHEBI:30616"/>
    </ligand>
</feature>
<comment type="subunit">
    <text evidence="7">A double ring-shaped homohexamer of ClpQ is capped on each side by a ring-shaped ClpY homohexamer. The assembly of the ClpQ/ClpY complex is dependent on binding of ATP.</text>
</comment>
<name>A0A1G6N6B8_9BACI</name>
<dbReference type="HAMAP" id="MF_00249">
    <property type="entry name" value="HslU"/>
    <property type="match status" value="1"/>
</dbReference>
<reference evidence="12" key="1">
    <citation type="submission" date="2016-10" db="EMBL/GenBank/DDBJ databases">
        <authorList>
            <person name="Varghese N."/>
            <person name="Submissions S."/>
        </authorList>
    </citation>
    <scope>NUCLEOTIDE SEQUENCE [LARGE SCALE GENOMIC DNA]</scope>
    <source>
        <strain evidence="12">DSM 21620</strain>
    </source>
</reference>
<keyword evidence="11" id="KW-0645">Protease</keyword>
<dbReference type="Proteomes" id="UP000198666">
    <property type="component" value="Unassembled WGS sequence"/>
</dbReference>
<dbReference type="Gene3D" id="1.10.8.60">
    <property type="match status" value="1"/>
</dbReference>
<dbReference type="GO" id="GO:0008233">
    <property type="term" value="F:peptidase activity"/>
    <property type="evidence" value="ECO:0007669"/>
    <property type="project" value="UniProtKB-KW"/>
</dbReference>
<dbReference type="RefSeq" id="WP_093726605.1">
    <property type="nucleotide sequence ID" value="NZ_FMZB01000003.1"/>
</dbReference>
<evidence type="ECO:0000256" key="1">
    <source>
        <dbReference type="ARBA" id="ARBA00004496"/>
    </source>
</evidence>
<dbReference type="InterPro" id="IPR050052">
    <property type="entry name" value="ATP-dep_Clp_protease_ClpX"/>
</dbReference>
<keyword evidence="11" id="KW-0378">Hydrolase</keyword>
<keyword evidence="5 8" id="KW-0067">ATP-binding</keyword>
<evidence type="ECO:0000256" key="8">
    <source>
        <dbReference type="HAMAP-Rule" id="MF_00249"/>
    </source>
</evidence>
<dbReference type="PANTHER" id="PTHR48102">
    <property type="entry name" value="ATP-DEPENDENT CLP PROTEASE ATP-BINDING SUBUNIT CLPX-LIKE, MITOCHONDRIAL-RELATED"/>
    <property type="match status" value="1"/>
</dbReference>
<protein>
    <recommendedName>
        <fullName evidence="8">ATP-dependent protease ATPase subunit HslU</fullName>
    </recommendedName>
    <alternativeName>
        <fullName evidence="8">Unfoldase HslU</fullName>
    </alternativeName>
</protein>
<dbReference type="FunFam" id="3.40.50.300:FF:000220">
    <property type="entry name" value="ATP-dependent protease ATPase subunit HslU"/>
    <property type="match status" value="1"/>
</dbReference>
<dbReference type="InterPro" id="IPR003593">
    <property type="entry name" value="AAA+_ATPase"/>
</dbReference>
<evidence type="ECO:0000256" key="7">
    <source>
        <dbReference type="ARBA" id="ARBA00065893"/>
    </source>
</evidence>
<dbReference type="Pfam" id="PF07724">
    <property type="entry name" value="AAA_2"/>
    <property type="match status" value="1"/>
</dbReference>
<evidence type="ECO:0000256" key="6">
    <source>
        <dbReference type="ARBA" id="ARBA00023186"/>
    </source>
</evidence>
<keyword evidence="12" id="KW-1185">Reference proteome</keyword>
<keyword evidence="3 8" id="KW-0963">Cytoplasm</keyword>
<evidence type="ECO:0000256" key="4">
    <source>
        <dbReference type="ARBA" id="ARBA00022741"/>
    </source>
</evidence>
<dbReference type="AlphaFoldDB" id="A0A1G6N6B8"/>
<gene>
    <name evidence="8" type="primary">hslU</name>
    <name evidence="11" type="ORF">SAMN05421663_103200</name>
</gene>
<dbReference type="GO" id="GO:0016887">
    <property type="term" value="F:ATP hydrolysis activity"/>
    <property type="evidence" value="ECO:0007669"/>
    <property type="project" value="InterPro"/>
</dbReference>
<evidence type="ECO:0000313" key="11">
    <source>
        <dbReference type="EMBL" id="SDC63370.1"/>
    </source>
</evidence>
<evidence type="ECO:0000313" key="12">
    <source>
        <dbReference type="Proteomes" id="UP000198666"/>
    </source>
</evidence>
<dbReference type="EMBL" id="FMZB01000003">
    <property type="protein sequence ID" value="SDC63370.1"/>
    <property type="molecule type" value="Genomic_DNA"/>
</dbReference>
<feature type="domain" description="Clp ATPase C-terminal" evidence="10">
    <location>
        <begin position="354"/>
        <end position="450"/>
    </location>
</feature>
<dbReference type="CDD" id="cd19498">
    <property type="entry name" value="RecA-like_HslU"/>
    <property type="match status" value="1"/>
</dbReference>
<evidence type="ECO:0000256" key="3">
    <source>
        <dbReference type="ARBA" id="ARBA00022490"/>
    </source>
</evidence>
<dbReference type="Pfam" id="PF10431">
    <property type="entry name" value="ClpB_D2-small"/>
    <property type="match status" value="1"/>
</dbReference>
<dbReference type="PANTHER" id="PTHR48102:SF3">
    <property type="entry name" value="ATP-DEPENDENT PROTEASE ATPASE SUBUNIT HSLU"/>
    <property type="match status" value="1"/>
</dbReference>
<dbReference type="OrthoDB" id="9804062at2"/>
<dbReference type="Gene3D" id="3.40.50.300">
    <property type="entry name" value="P-loop containing nucleotide triphosphate hydrolases"/>
    <property type="match status" value="2"/>
</dbReference>
<evidence type="ECO:0000256" key="5">
    <source>
        <dbReference type="ARBA" id="ARBA00022840"/>
    </source>
</evidence>
<dbReference type="Pfam" id="PF00004">
    <property type="entry name" value="AAA"/>
    <property type="match status" value="1"/>
</dbReference>
<evidence type="ECO:0000256" key="2">
    <source>
        <dbReference type="ARBA" id="ARBA00009771"/>
    </source>
</evidence>
<dbReference type="SUPFAM" id="SSF52540">
    <property type="entry name" value="P-loop containing nucleoside triphosphate hydrolases"/>
    <property type="match status" value="1"/>
</dbReference>
<dbReference type="GO" id="GO:0036402">
    <property type="term" value="F:proteasome-activating activity"/>
    <property type="evidence" value="ECO:0007669"/>
    <property type="project" value="UniProtKB-UniRule"/>
</dbReference>
<evidence type="ECO:0000259" key="10">
    <source>
        <dbReference type="SMART" id="SM01086"/>
    </source>
</evidence>
<comment type="subunit">
    <text evidence="8">A double ring-shaped homohexamer of HslV is capped on each side by a ring-shaped HslU homohexamer. The assembly of the HslU/HslV complex is dependent on binding of ATP.</text>
</comment>
<evidence type="ECO:0000259" key="9">
    <source>
        <dbReference type="SMART" id="SM00382"/>
    </source>
</evidence>
<sequence>MEANLTPKQIVAQLDRYIIGQQNAKRSVAVALRNRYRRMQLESDLRDEITPKNILMIGPTGVGKTEIARRLAKLVGAPFVKVEATKFTEVGYVGRDVESMVRDLVEASVRLVREKKMEAVQDKAKEQAEKRLIKLLVPETKKQSSNFKNPFEMLFNQQQNEEQDEKPSDEIQSKRARTERMLAMGELEDTMVTIEIEEQQASMFDMLQGSGMEQMGMNMQDALGQFMPKKKKKRRLPVSEARPLLVQQEAQKLIDMDEVSQEAVQLVEQAGIIFIDEIDKVASKGDQGANVSREGVQRDILPIVEGSTVTTKYGPVKTDHILFVAAGAFHMAKPSDLIPELQGRFPIRVELEKLSVDDFKKILIEPSNALLKQYRALLETEGINVEFTDEAVTRLAEVAFEVNQETDNIGARRLHTILEKLLEDLSFEAADINMGTIQITPSYVDDKLASIAKNKDLSQYIL</sequence>